<evidence type="ECO:0000313" key="17">
    <source>
        <dbReference type="Proteomes" id="UP001274896"/>
    </source>
</evidence>
<dbReference type="AlphaFoldDB" id="A0AAE0QRI3"/>
<dbReference type="GO" id="GO:0006397">
    <property type="term" value="P:mRNA processing"/>
    <property type="evidence" value="ECO:0007669"/>
    <property type="project" value="UniProtKB-KW"/>
</dbReference>
<evidence type="ECO:0000259" key="15">
    <source>
        <dbReference type="PROSITE" id="PS52002"/>
    </source>
</evidence>
<gene>
    <name evidence="16" type="ORF">QTP70_019430</name>
</gene>
<dbReference type="InterPro" id="IPR047575">
    <property type="entry name" value="Sm"/>
</dbReference>
<accession>A0AAE0QRI3</accession>
<comment type="similarity">
    <text evidence="10">Belongs to the AVL9 family.</text>
</comment>
<evidence type="ECO:0000256" key="4">
    <source>
        <dbReference type="ARBA" id="ARBA00022728"/>
    </source>
</evidence>
<dbReference type="InterPro" id="IPR051731">
    <property type="entry name" value="DENND11/AVL9_GEFs"/>
</dbReference>
<dbReference type="InterPro" id="IPR018307">
    <property type="entry name" value="ABL9/DENND6_dom"/>
</dbReference>
<keyword evidence="7" id="KW-0508">mRNA splicing</keyword>
<dbReference type="PROSITE" id="PS52002">
    <property type="entry name" value="SM"/>
    <property type="match status" value="1"/>
</dbReference>
<evidence type="ECO:0000256" key="7">
    <source>
        <dbReference type="ARBA" id="ARBA00023187"/>
    </source>
</evidence>
<evidence type="ECO:0000256" key="2">
    <source>
        <dbReference type="ARBA" id="ARBA00006850"/>
    </source>
</evidence>
<dbReference type="CDD" id="cd01732">
    <property type="entry name" value="LSm5"/>
    <property type="match status" value="1"/>
</dbReference>
<dbReference type="GO" id="GO:0003723">
    <property type="term" value="F:RNA binding"/>
    <property type="evidence" value="ECO:0007669"/>
    <property type="project" value="UniProtKB-KW"/>
</dbReference>
<keyword evidence="5" id="KW-0694">RNA-binding</keyword>
<dbReference type="PANTHER" id="PTHR31017:SF1">
    <property type="entry name" value="LATE SECRETORY PATHWAY PROTEIN AVL9 HOMOLOG"/>
    <property type="match status" value="1"/>
</dbReference>
<evidence type="ECO:0000256" key="5">
    <source>
        <dbReference type="ARBA" id="ARBA00022884"/>
    </source>
</evidence>
<dbReference type="EMBL" id="JAUCMX010000012">
    <property type="protein sequence ID" value="KAK3529195.1"/>
    <property type="molecule type" value="Genomic_DNA"/>
</dbReference>
<comment type="function">
    <text evidence="11">Plays a role in pre-mRNA splicing as component of the U4/U6-U5 tri-snRNP complex that is involved in spliceosome assembly, and as component of the precatalytic spliceosome (spliceosome B complex). The heptameric LSM2-8 complex binds specifically to the 3'-terminal U-tract of U6 snRNA.</text>
</comment>
<organism evidence="16 17">
    <name type="scientific">Hemibagrus guttatus</name>
    <dbReference type="NCBI Taxonomy" id="175788"/>
    <lineage>
        <taxon>Eukaryota</taxon>
        <taxon>Metazoa</taxon>
        <taxon>Chordata</taxon>
        <taxon>Craniata</taxon>
        <taxon>Vertebrata</taxon>
        <taxon>Euteleostomi</taxon>
        <taxon>Actinopterygii</taxon>
        <taxon>Neopterygii</taxon>
        <taxon>Teleostei</taxon>
        <taxon>Ostariophysi</taxon>
        <taxon>Siluriformes</taxon>
        <taxon>Bagridae</taxon>
        <taxon>Hemibagrus</taxon>
    </lineage>
</organism>
<dbReference type="PROSITE" id="PS50211">
    <property type="entry name" value="DENN"/>
    <property type="match status" value="1"/>
</dbReference>
<dbReference type="Proteomes" id="UP001274896">
    <property type="component" value="Unassembled WGS sequence"/>
</dbReference>
<dbReference type="InterPro" id="IPR033871">
    <property type="entry name" value="LSm5"/>
</dbReference>
<dbReference type="PANTHER" id="PTHR31017">
    <property type="entry name" value="LATE SECRETORY PATHWAY PROTEIN AVL9-RELATED"/>
    <property type="match status" value="1"/>
</dbReference>
<keyword evidence="17" id="KW-1185">Reference proteome</keyword>
<comment type="subunit">
    <text evidence="12">Component of the precatalytic spliceosome (spliceosome B complex). Component of the U4/U6-U5 tri-snRNP complex, a building block of the precatalytic spliceosome (spliceosome B complex). The U4/U6-U5 tri-snRNP complex is composed of the U4, U6 and U5 snRNAs and at least PRPF3, PRPF4, PRPF6, PRPF8, PRPF31, SNRNP200, TXNL4A, SNRNP40, SNRPB, SNRPD1, SNRPD2, SNRPD3, SNRPE, SNRPF, SNRPG, DDX23, CD2BP2, PPIH, SNU13, EFTUD2, SART1 and USP39, plus LSM2, LSM3, LSM4, LSM5, LSM6, LSM7 and LSM8. LSM2, LSM3, LSM4, LSM5, LSM6, LSM7 and LSM8 form a heptameric, ring-shaped subcomplex (the LSM2-8 complex) that is part of the U4/U6-U5 tri-snRNP complex and the precatalytic spliceosome.</text>
</comment>
<dbReference type="SMART" id="SM00651">
    <property type="entry name" value="Sm"/>
    <property type="match status" value="1"/>
</dbReference>
<evidence type="ECO:0000256" key="12">
    <source>
        <dbReference type="ARBA" id="ARBA00063389"/>
    </source>
</evidence>
<evidence type="ECO:0000313" key="16">
    <source>
        <dbReference type="EMBL" id="KAK3529195.1"/>
    </source>
</evidence>
<evidence type="ECO:0000256" key="13">
    <source>
        <dbReference type="ARBA" id="ARBA00067759"/>
    </source>
</evidence>
<proteinExistence type="inferred from homology"/>
<evidence type="ECO:0000256" key="11">
    <source>
        <dbReference type="ARBA" id="ARBA00056431"/>
    </source>
</evidence>
<comment type="subcellular location">
    <subcellularLocation>
        <location evidence="1">Nucleus</location>
    </subcellularLocation>
</comment>
<sequence>MESGGKDGVKGAVLHIVVVGFHHKRGCQVEFSYPPISDEGHDSNLLPDQWKYLPFLALPDGAHNYQEDTVYFLLPPLSEDMKCVYGVSCYRQIEAKMLKVRQADVTRETVQKSVCVLSKVPVFGLIAAKLQLITHAYFEEKDFSQISILKELYDHMNASLRFPTLEGSQLYLGLSARDLIQHFKHKVLVLFKLILLEKKVLFYVSPVNRLVGTLMTVLSLFPGMIERGLPDSSHYHPKSSQSESADIIKSVVLTENMEVFVTEPTANQSEGSTGAKVTPSSPDWLDSEWENLDPSVLEEEEEEEKGYLCLPYMALQQHHLLCDVRVRGFVAGATNILFRQQRHLSDAIIDVEDAAIHIADPELRRVLSLTTADLRFCDFLLKSVCDHSEDVFLDGTGWEGGDEWIRAQFALYIHTLLASTLQQDNEKLLADYGSAFISAWRITHNYRVWSSIHHPAITEITPGHPFQGQYSVADMKLRFSHSVQNSERGRRLGSAVMSTSRSVVQTGRAVELVDKCIGSRIHIVMKNDKEIVGTLLGFDDFVNMVLEDVTEFEITPEGRRITKLDQILLNGNNITMLIPGGEGPEV</sequence>
<evidence type="ECO:0000256" key="8">
    <source>
        <dbReference type="ARBA" id="ARBA00023242"/>
    </source>
</evidence>
<evidence type="ECO:0000259" key="14">
    <source>
        <dbReference type="PROSITE" id="PS50211"/>
    </source>
</evidence>
<evidence type="ECO:0000256" key="9">
    <source>
        <dbReference type="ARBA" id="ARBA00023274"/>
    </source>
</evidence>
<keyword evidence="8" id="KW-0539">Nucleus</keyword>
<dbReference type="GO" id="GO:0005681">
    <property type="term" value="C:spliceosomal complex"/>
    <property type="evidence" value="ECO:0007669"/>
    <property type="project" value="UniProtKB-KW"/>
</dbReference>
<keyword evidence="6" id="KW-0007">Acetylation</keyword>
<dbReference type="InterPro" id="IPR037516">
    <property type="entry name" value="Tripartite_DENN"/>
</dbReference>
<dbReference type="SUPFAM" id="SSF50182">
    <property type="entry name" value="Sm-like ribonucleoproteins"/>
    <property type="match status" value="1"/>
</dbReference>
<keyword evidence="9" id="KW-0687">Ribonucleoprotein</keyword>
<dbReference type="Gene3D" id="2.30.30.100">
    <property type="match status" value="1"/>
</dbReference>
<feature type="domain" description="Sm" evidence="15">
    <location>
        <begin position="508"/>
        <end position="583"/>
    </location>
</feature>
<reference evidence="16" key="1">
    <citation type="submission" date="2023-06" db="EMBL/GenBank/DDBJ databases">
        <title>Male Hemibagrus guttatus genome.</title>
        <authorList>
            <person name="Bian C."/>
        </authorList>
    </citation>
    <scope>NUCLEOTIDE SEQUENCE</scope>
    <source>
        <strain evidence="16">Male_cb2023</strain>
        <tissue evidence="16">Muscle</tissue>
    </source>
</reference>
<comment type="caution">
    <text evidence="16">The sequence shown here is derived from an EMBL/GenBank/DDBJ whole genome shotgun (WGS) entry which is preliminary data.</text>
</comment>
<evidence type="ECO:0000256" key="6">
    <source>
        <dbReference type="ARBA" id="ARBA00022990"/>
    </source>
</evidence>
<dbReference type="Pfam" id="PF01423">
    <property type="entry name" value="LSM"/>
    <property type="match status" value="1"/>
</dbReference>
<evidence type="ECO:0000256" key="1">
    <source>
        <dbReference type="ARBA" id="ARBA00004123"/>
    </source>
</evidence>
<dbReference type="Pfam" id="PF09794">
    <property type="entry name" value="Avl9"/>
    <property type="match status" value="1"/>
</dbReference>
<dbReference type="InterPro" id="IPR001163">
    <property type="entry name" value="Sm_dom_euk/arc"/>
</dbReference>
<dbReference type="GO" id="GO:0008380">
    <property type="term" value="P:RNA splicing"/>
    <property type="evidence" value="ECO:0007669"/>
    <property type="project" value="UniProtKB-KW"/>
</dbReference>
<comment type="similarity">
    <text evidence="2">Belongs to the snRNP Sm proteins family.</text>
</comment>
<dbReference type="FunFam" id="2.30.30.100:FF:000003">
    <property type="entry name" value="U6 snRNA-associated Sm-like protein LSm5"/>
    <property type="match status" value="1"/>
</dbReference>
<protein>
    <recommendedName>
        <fullName evidence="13">U6 snRNA-associated Sm-like protein LSm5</fullName>
    </recommendedName>
</protein>
<feature type="domain" description="UDENN" evidence="14">
    <location>
        <begin position="14"/>
        <end position="493"/>
    </location>
</feature>
<evidence type="ECO:0000256" key="3">
    <source>
        <dbReference type="ARBA" id="ARBA00022664"/>
    </source>
</evidence>
<name>A0AAE0QRI3_9TELE</name>
<dbReference type="InterPro" id="IPR010920">
    <property type="entry name" value="LSM_dom_sf"/>
</dbReference>
<keyword evidence="3" id="KW-0507">mRNA processing</keyword>
<keyword evidence="4" id="KW-0747">Spliceosome</keyword>
<evidence type="ECO:0000256" key="10">
    <source>
        <dbReference type="ARBA" id="ARBA00038178"/>
    </source>
</evidence>
<dbReference type="GO" id="GO:0005737">
    <property type="term" value="C:cytoplasm"/>
    <property type="evidence" value="ECO:0007669"/>
    <property type="project" value="TreeGrafter"/>
</dbReference>